<dbReference type="STRING" id="1349421.OI18_20500"/>
<dbReference type="EMBL" id="JSVC01000027">
    <property type="protein sequence ID" value="KIC92811.1"/>
    <property type="molecule type" value="Genomic_DNA"/>
</dbReference>
<feature type="domain" description="Outer membrane protein beta-barrel" evidence="1">
    <location>
        <begin position="73"/>
        <end position="223"/>
    </location>
</feature>
<protein>
    <submittedName>
        <fullName evidence="2">Porin</fullName>
    </submittedName>
</protein>
<proteinExistence type="predicted"/>
<evidence type="ECO:0000259" key="1">
    <source>
        <dbReference type="Pfam" id="PF13568"/>
    </source>
</evidence>
<dbReference type="Pfam" id="PF13568">
    <property type="entry name" value="OMP_b-brl_2"/>
    <property type="match status" value="1"/>
</dbReference>
<evidence type="ECO:0000313" key="2">
    <source>
        <dbReference type="EMBL" id="KIC92811.1"/>
    </source>
</evidence>
<dbReference type="AlphaFoldDB" id="A0A0C1KZT8"/>
<dbReference type="RefSeq" id="WP_039143435.1">
    <property type="nucleotide sequence ID" value="NZ_JSVC01000027.1"/>
</dbReference>
<dbReference type="OrthoDB" id="1467485at2"/>
<dbReference type="Proteomes" id="UP000031408">
    <property type="component" value="Unassembled WGS sequence"/>
</dbReference>
<organism evidence="2 3">
    <name type="scientific">Flavihumibacter solisilvae</name>
    <dbReference type="NCBI Taxonomy" id="1349421"/>
    <lineage>
        <taxon>Bacteria</taxon>
        <taxon>Pseudomonadati</taxon>
        <taxon>Bacteroidota</taxon>
        <taxon>Chitinophagia</taxon>
        <taxon>Chitinophagales</taxon>
        <taxon>Chitinophagaceae</taxon>
        <taxon>Flavihumibacter</taxon>
    </lineage>
</organism>
<sequence length="251" mass="28760">MHNILRNKTYRKVSIILLFLLGMSGVYSSAFAQLRESLNMPDNDDKWYHIGIVIMGTSNRFQISQHERFLQYDSVLVSNPNNSFGFGIGGMHTFRISNRFEARVVFPQLLFVNKSINYHLKYPDPGKEETSVMNQNVESILLGIPVQLKLKSDRIGNFRVYMMGGFKVETDLSSKANARNAENFVKLKKMDFGIEAGIGFNFYNKMFIFSPEIKISNGIGNVHSRDESLKYSNVIDRIQSRQIIFSVIFEG</sequence>
<name>A0A0C1KZT8_9BACT</name>
<evidence type="ECO:0000313" key="3">
    <source>
        <dbReference type="Proteomes" id="UP000031408"/>
    </source>
</evidence>
<gene>
    <name evidence="2" type="ORF">OI18_20500</name>
</gene>
<reference evidence="2 3" key="1">
    <citation type="submission" date="2014-11" db="EMBL/GenBank/DDBJ databases">
        <title>Genome sequence of Flavihumibacter solisilvae 3-3.</title>
        <authorList>
            <person name="Zhou G."/>
            <person name="Li M."/>
            <person name="Wang G."/>
        </authorList>
    </citation>
    <scope>NUCLEOTIDE SEQUENCE [LARGE SCALE GENOMIC DNA]</scope>
    <source>
        <strain evidence="2 3">3-3</strain>
    </source>
</reference>
<dbReference type="InterPro" id="IPR025665">
    <property type="entry name" value="Beta-barrel_OMP_2"/>
</dbReference>
<accession>A0A0C1KZT8</accession>
<comment type="caution">
    <text evidence="2">The sequence shown here is derived from an EMBL/GenBank/DDBJ whole genome shotgun (WGS) entry which is preliminary data.</text>
</comment>
<keyword evidence="3" id="KW-1185">Reference proteome</keyword>